<evidence type="ECO:0000259" key="1">
    <source>
        <dbReference type="Pfam" id="PF00646"/>
    </source>
</evidence>
<accession>A0A194X1G6</accession>
<dbReference type="KEGG" id="psco:LY89DRAFT_736696"/>
<reference evidence="2 3" key="1">
    <citation type="submission" date="2015-10" db="EMBL/GenBank/DDBJ databases">
        <title>Full genome of DAOMC 229536 Phialocephala scopiformis, a fungal endophyte of spruce producing the potent anti-insectan compound rugulosin.</title>
        <authorList>
            <consortium name="DOE Joint Genome Institute"/>
            <person name="Walker A.K."/>
            <person name="Frasz S.L."/>
            <person name="Seifert K.A."/>
            <person name="Miller J.D."/>
            <person name="Mondo S.J."/>
            <person name="Labutti K."/>
            <person name="Lipzen A."/>
            <person name="Dockter R."/>
            <person name="Kennedy M."/>
            <person name="Grigoriev I.V."/>
            <person name="Spatafora J.W."/>
        </authorList>
    </citation>
    <scope>NUCLEOTIDE SEQUENCE [LARGE SCALE GENOMIC DNA]</scope>
    <source>
        <strain evidence="2 3">CBS 120377</strain>
    </source>
</reference>
<dbReference type="Proteomes" id="UP000070700">
    <property type="component" value="Unassembled WGS sequence"/>
</dbReference>
<dbReference type="EMBL" id="KQ947421">
    <property type="protein sequence ID" value="KUJ13692.1"/>
    <property type="molecule type" value="Genomic_DNA"/>
</dbReference>
<dbReference type="OrthoDB" id="3766406at2759"/>
<sequence length="166" mass="18940">MECLRRVFRVLSLSHDYPDPVKLNHELPRLNALEFSLLEKLPSELVVQIISYLPPESASMFAISCRPFYYMPRKQVLEPLQYGNGITMVVDHQRMIIEISSIKGATPAARIHGTTLSLLLKDFPFSTVCHLCGKLHSLASPEPICPSPQYPRPWRQCLVLDEIRKV</sequence>
<dbReference type="Pfam" id="PF00646">
    <property type="entry name" value="F-box"/>
    <property type="match status" value="1"/>
</dbReference>
<proteinExistence type="predicted"/>
<dbReference type="InterPro" id="IPR001810">
    <property type="entry name" value="F-box_dom"/>
</dbReference>
<name>A0A194X1G6_MOLSC</name>
<dbReference type="AlphaFoldDB" id="A0A194X1G6"/>
<evidence type="ECO:0000313" key="3">
    <source>
        <dbReference type="Proteomes" id="UP000070700"/>
    </source>
</evidence>
<dbReference type="SUPFAM" id="SSF81383">
    <property type="entry name" value="F-box domain"/>
    <property type="match status" value="1"/>
</dbReference>
<organism evidence="2 3">
    <name type="scientific">Mollisia scopiformis</name>
    <name type="common">Conifer needle endophyte fungus</name>
    <name type="synonym">Phialocephala scopiformis</name>
    <dbReference type="NCBI Taxonomy" id="149040"/>
    <lineage>
        <taxon>Eukaryota</taxon>
        <taxon>Fungi</taxon>
        <taxon>Dikarya</taxon>
        <taxon>Ascomycota</taxon>
        <taxon>Pezizomycotina</taxon>
        <taxon>Leotiomycetes</taxon>
        <taxon>Helotiales</taxon>
        <taxon>Mollisiaceae</taxon>
        <taxon>Mollisia</taxon>
    </lineage>
</organism>
<evidence type="ECO:0000313" key="2">
    <source>
        <dbReference type="EMBL" id="KUJ13692.1"/>
    </source>
</evidence>
<dbReference type="InterPro" id="IPR036047">
    <property type="entry name" value="F-box-like_dom_sf"/>
</dbReference>
<gene>
    <name evidence="2" type="ORF">LY89DRAFT_736696</name>
</gene>
<protein>
    <recommendedName>
        <fullName evidence="1">F-box domain-containing protein</fullName>
    </recommendedName>
</protein>
<dbReference type="GeneID" id="28829890"/>
<feature type="domain" description="F-box" evidence="1">
    <location>
        <begin position="38"/>
        <end position="70"/>
    </location>
</feature>
<dbReference type="InParanoid" id="A0A194X1G6"/>
<keyword evidence="3" id="KW-1185">Reference proteome</keyword>
<dbReference type="RefSeq" id="XP_018068047.1">
    <property type="nucleotide sequence ID" value="XM_018220164.1"/>
</dbReference>